<dbReference type="Proteomes" id="UP000435837">
    <property type="component" value="Unassembled WGS sequence"/>
</dbReference>
<dbReference type="InterPro" id="IPR004276">
    <property type="entry name" value="GlycoTrans_28_N"/>
</dbReference>
<dbReference type="Gene3D" id="3.40.50.2000">
    <property type="entry name" value="Glycogen Phosphorylase B"/>
    <property type="match status" value="2"/>
</dbReference>
<dbReference type="InterPro" id="IPR010610">
    <property type="entry name" value="EryCIII-like_C"/>
</dbReference>
<feature type="domain" description="Erythromycin biosynthesis protein CIII-like C-terminal" evidence="3">
    <location>
        <begin position="300"/>
        <end position="394"/>
    </location>
</feature>
<dbReference type="GO" id="GO:0033072">
    <property type="term" value="P:vancomycin biosynthetic process"/>
    <property type="evidence" value="ECO:0007669"/>
    <property type="project" value="UniProtKB-ARBA"/>
</dbReference>
<dbReference type="GO" id="GO:0008194">
    <property type="term" value="F:UDP-glycosyltransferase activity"/>
    <property type="evidence" value="ECO:0007669"/>
    <property type="project" value="InterPro"/>
</dbReference>
<sequence length="418" mass="43943">MGDCDMRVVLSTWGSRGDVEPLAALAVRLRELGAEVRVCAPPDEEYAALLAGVGVELVPLGPSVRSVVTGEKPPTAQDAFRLAPQLVAARFDTLTAATAEGCDVILATGLMPAGAPDVAEKLGVPYVFACFHPFGLPSQHFRPGARPGTPSPQEETDHKVLWEQDGQRVNALYGEALNRHRAAIGLPAVDNVRDHVVTRRPWLAADPVLGPWQELTELDLLQTGAWILPDERPLPEGLEAFLEAGEPPVYVGFGSMAMHTSKDVARVAVEAVRAQGRRVLLARGWADLALTDEAEDCFVVGEVNQQALFGRVAAVVHHGGAGTTTTAARAGAPQVVVPQIVDQPHWAARVSELGIGAAHDGPTPTTESLSAALKTALTPETAVRARAVAATIRTDGATVAARMLLDVAGRGIQPPGSA</sequence>
<evidence type="ECO:0000259" key="3">
    <source>
        <dbReference type="Pfam" id="PF06722"/>
    </source>
</evidence>
<accession>A0A640SBH1</accession>
<protein>
    <submittedName>
        <fullName evidence="4">Glycosyl transferase</fullName>
    </submittedName>
</protein>
<organism evidence="4 5">
    <name type="scientific">Streptomyces caniferus</name>
    <dbReference type="NCBI Taxonomy" id="285557"/>
    <lineage>
        <taxon>Bacteria</taxon>
        <taxon>Bacillati</taxon>
        <taxon>Actinomycetota</taxon>
        <taxon>Actinomycetes</taxon>
        <taxon>Kitasatosporales</taxon>
        <taxon>Streptomycetaceae</taxon>
        <taxon>Streptomyces</taxon>
    </lineage>
</organism>
<dbReference type="Pfam" id="PF03033">
    <property type="entry name" value="Glyco_transf_28"/>
    <property type="match status" value="1"/>
</dbReference>
<reference evidence="4 5" key="1">
    <citation type="submission" date="2019-12" db="EMBL/GenBank/DDBJ databases">
        <title>Whole genome shotgun sequence of Streptomyces caniferus NBRC 15389.</title>
        <authorList>
            <person name="Ichikawa N."/>
            <person name="Kimura A."/>
            <person name="Kitahashi Y."/>
            <person name="Komaki H."/>
            <person name="Tamura T."/>
        </authorList>
    </citation>
    <scope>NUCLEOTIDE SEQUENCE [LARGE SCALE GENOMIC DNA]</scope>
    <source>
        <strain evidence="4 5">NBRC 15389</strain>
    </source>
</reference>
<dbReference type="InterPro" id="IPR050426">
    <property type="entry name" value="Glycosyltransferase_28"/>
</dbReference>
<comment type="caution">
    <text evidence="4">The sequence shown here is derived from an EMBL/GenBank/DDBJ whole genome shotgun (WGS) entry which is preliminary data.</text>
</comment>
<keyword evidence="1 4" id="KW-0808">Transferase</keyword>
<evidence type="ECO:0000313" key="5">
    <source>
        <dbReference type="Proteomes" id="UP000435837"/>
    </source>
</evidence>
<evidence type="ECO:0000259" key="2">
    <source>
        <dbReference type="Pfam" id="PF03033"/>
    </source>
</evidence>
<dbReference type="EMBL" id="BLIN01000005">
    <property type="protein sequence ID" value="GFE07781.1"/>
    <property type="molecule type" value="Genomic_DNA"/>
</dbReference>
<dbReference type="CDD" id="cd03784">
    <property type="entry name" value="GT1_Gtf-like"/>
    <property type="match status" value="1"/>
</dbReference>
<dbReference type="PANTHER" id="PTHR48050">
    <property type="entry name" value="STEROL 3-BETA-GLUCOSYLTRANSFERASE"/>
    <property type="match status" value="1"/>
</dbReference>
<evidence type="ECO:0000256" key="1">
    <source>
        <dbReference type="ARBA" id="ARBA00022679"/>
    </source>
</evidence>
<dbReference type="InterPro" id="IPR002213">
    <property type="entry name" value="UDP_glucos_trans"/>
</dbReference>
<dbReference type="GO" id="GO:0005975">
    <property type="term" value="P:carbohydrate metabolic process"/>
    <property type="evidence" value="ECO:0007669"/>
    <property type="project" value="InterPro"/>
</dbReference>
<feature type="domain" description="Glycosyltransferase family 28 N-terminal" evidence="2">
    <location>
        <begin position="8"/>
        <end position="129"/>
    </location>
</feature>
<gene>
    <name evidence="4" type="ORF">Scani_40490</name>
</gene>
<dbReference type="GO" id="GO:0016758">
    <property type="term" value="F:hexosyltransferase activity"/>
    <property type="evidence" value="ECO:0007669"/>
    <property type="project" value="InterPro"/>
</dbReference>
<name>A0A640SBH1_9ACTN</name>
<proteinExistence type="predicted"/>
<evidence type="ECO:0000313" key="4">
    <source>
        <dbReference type="EMBL" id="GFE07781.1"/>
    </source>
</evidence>
<dbReference type="SUPFAM" id="SSF53756">
    <property type="entry name" value="UDP-Glycosyltransferase/glycogen phosphorylase"/>
    <property type="match status" value="1"/>
</dbReference>
<dbReference type="AlphaFoldDB" id="A0A640SBH1"/>
<dbReference type="Pfam" id="PF06722">
    <property type="entry name" value="EryCIII-like_C"/>
    <property type="match status" value="1"/>
</dbReference>
<dbReference type="FunFam" id="3.40.50.2000:FF:000009">
    <property type="entry name" value="Sterol 3-beta-glucosyltransferase UGT80A2"/>
    <property type="match status" value="1"/>
</dbReference>
<dbReference type="PANTHER" id="PTHR48050:SF13">
    <property type="entry name" value="STEROL 3-BETA-GLUCOSYLTRANSFERASE UGT80A2"/>
    <property type="match status" value="1"/>
</dbReference>